<dbReference type="EC" id="5.1.3.3" evidence="5"/>
<dbReference type="PANTHER" id="PTHR10091">
    <property type="entry name" value="ALDOSE-1-EPIMERASE"/>
    <property type="match status" value="1"/>
</dbReference>
<evidence type="ECO:0000256" key="2">
    <source>
        <dbReference type="ARBA" id="ARBA00006206"/>
    </source>
</evidence>
<evidence type="ECO:0000313" key="6">
    <source>
        <dbReference type="EMBL" id="GGM14452.1"/>
    </source>
</evidence>
<comment type="catalytic activity">
    <reaction evidence="5">
        <text>alpha-D-glucose = beta-D-glucose</text>
        <dbReference type="Rhea" id="RHEA:10264"/>
        <dbReference type="ChEBI" id="CHEBI:15903"/>
        <dbReference type="ChEBI" id="CHEBI:17925"/>
        <dbReference type="EC" id="5.1.3.3"/>
    </reaction>
</comment>
<dbReference type="NCBIfam" id="NF008277">
    <property type="entry name" value="PRK11055.1"/>
    <property type="match status" value="1"/>
</dbReference>
<evidence type="ECO:0000256" key="3">
    <source>
        <dbReference type="ARBA" id="ARBA00023235"/>
    </source>
</evidence>
<evidence type="ECO:0000313" key="7">
    <source>
        <dbReference type="Proteomes" id="UP000661918"/>
    </source>
</evidence>
<evidence type="ECO:0000256" key="5">
    <source>
        <dbReference type="PIRNR" id="PIRNR005096"/>
    </source>
</evidence>
<dbReference type="InterPro" id="IPR008183">
    <property type="entry name" value="Aldose_1/G6P_1-epimerase"/>
</dbReference>
<dbReference type="CDD" id="cd09019">
    <property type="entry name" value="galactose_mutarotase_like"/>
    <property type="match status" value="1"/>
</dbReference>
<dbReference type="InterPro" id="IPR011013">
    <property type="entry name" value="Gal_mutarotase_sf_dom"/>
</dbReference>
<keyword evidence="4 5" id="KW-0119">Carbohydrate metabolism</keyword>
<dbReference type="SUPFAM" id="SSF74650">
    <property type="entry name" value="Galactose mutarotase-like"/>
    <property type="match status" value="1"/>
</dbReference>
<organism evidence="6 7">
    <name type="scientific">Deinococcus aerophilus</name>
    <dbReference type="NCBI Taxonomy" id="522488"/>
    <lineage>
        <taxon>Bacteria</taxon>
        <taxon>Thermotogati</taxon>
        <taxon>Deinococcota</taxon>
        <taxon>Deinococci</taxon>
        <taxon>Deinococcales</taxon>
        <taxon>Deinococcaceae</taxon>
        <taxon>Deinococcus</taxon>
    </lineage>
</organism>
<comment type="pathway">
    <text evidence="1 5">Carbohydrate metabolism; hexose metabolism.</text>
</comment>
<dbReference type="Proteomes" id="UP000661918">
    <property type="component" value="Unassembled WGS sequence"/>
</dbReference>
<evidence type="ECO:0000256" key="1">
    <source>
        <dbReference type="ARBA" id="ARBA00005028"/>
    </source>
</evidence>
<gene>
    <name evidence="6" type="primary">galM</name>
    <name evidence="6" type="ORF">GCM10010841_23800</name>
</gene>
<dbReference type="PIRSF" id="PIRSF005096">
    <property type="entry name" value="GALM"/>
    <property type="match status" value="1"/>
</dbReference>
<dbReference type="PANTHER" id="PTHR10091:SF0">
    <property type="entry name" value="GALACTOSE MUTAROTASE"/>
    <property type="match status" value="1"/>
</dbReference>
<keyword evidence="3 5" id="KW-0413">Isomerase</keyword>
<evidence type="ECO:0000256" key="4">
    <source>
        <dbReference type="ARBA" id="ARBA00023277"/>
    </source>
</evidence>
<dbReference type="InterPro" id="IPR014718">
    <property type="entry name" value="GH-type_carb-bd"/>
</dbReference>
<dbReference type="RefSeq" id="WP_188904581.1">
    <property type="nucleotide sequence ID" value="NZ_BMOM01000020.1"/>
</dbReference>
<protein>
    <recommendedName>
        <fullName evidence="5">Aldose 1-epimerase</fullName>
        <ecNumber evidence="5">5.1.3.3</ecNumber>
    </recommendedName>
</protein>
<dbReference type="Pfam" id="PF01263">
    <property type="entry name" value="Aldose_epim"/>
    <property type="match status" value="1"/>
</dbReference>
<dbReference type="EMBL" id="BMOM01000020">
    <property type="protein sequence ID" value="GGM14452.1"/>
    <property type="molecule type" value="Genomic_DNA"/>
</dbReference>
<keyword evidence="7" id="KW-1185">Reference proteome</keyword>
<proteinExistence type="inferred from homology"/>
<dbReference type="InterPro" id="IPR015443">
    <property type="entry name" value="Aldose_1-epimerase"/>
</dbReference>
<name>A0ABQ2GUW2_9DEIO</name>
<accession>A0ABQ2GUW2</accession>
<comment type="similarity">
    <text evidence="2 5">Belongs to the aldose epimerase family.</text>
</comment>
<reference evidence="7" key="1">
    <citation type="journal article" date="2019" name="Int. J. Syst. Evol. Microbiol.">
        <title>The Global Catalogue of Microorganisms (GCM) 10K type strain sequencing project: providing services to taxonomists for standard genome sequencing and annotation.</title>
        <authorList>
            <consortium name="The Broad Institute Genomics Platform"/>
            <consortium name="The Broad Institute Genome Sequencing Center for Infectious Disease"/>
            <person name="Wu L."/>
            <person name="Ma J."/>
        </authorList>
    </citation>
    <scope>NUCLEOTIDE SEQUENCE [LARGE SCALE GENOMIC DNA]</scope>
    <source>
        <strain evidence="7">JCM 15443</strain>
    </source>
</reference>
<comment type="caution">
    <text evidence="6">The sequence shown here is derived from an EMBL/GenBank/DDBJ whole genome shotgun (WGS) entry which is preliminary data.</text>
</comment>
<sequence>MSPLPELETRPWGRLPGGPDVSLFTLRTPGGLSVRLGEYGARLLRVQAPDRHGALGDVLLGHPDLAPYLHEPEARYFGALIGRVANRIAHGTFTLGGAAHRLARNDPPHHLHGGPGGFHAVRWVGTPFSGNGERGVEFRRLSPDGEEGYPGALQVTARYTLTDAGVLAFEAWATTDRLTPVNLTTHAYWNLADGGAGGVLGHTLQLNSARFLAVDGGGIPEAVADAAGTPFDFQMARALGKGIEADHPQLRQAGGYDHHFLLPGAPADAPLRWAATLHDPASGRRVEVSTTEPGLQVYTGNVMDGSFVGWNAACYGQHSAVCLEPQQAPDSVNQPVLDDIILHPGQTYHTRTEWRFSAQ</sequence>
<dbReference type="InterPro" id="IPR047215">
    <property type="entry name" value="Galactose_mutarotase-like"/>
</dbReference>
<dbReference type="Gene3D" id="2.70.98.10">
    <property type="match status" value="1"/>
</dbReference>